<reference evidence="1" key="2">
    <citation type="submission" date="2023-01" db="EMBL/GenBank/DDBJ databases">
        <authorList>
            <person name="Sun Q."/>
            <person name="Evtushenko L."/>
        </authorList>
    </citation>
    <scope>NUCLEOTIDE SEQUENCE</scope>
    <source>
        <strain evidence="1">VKM B-2555</strain>
    </source>
</reference>
<comment type="caution">
    <text evidence="1">The sequence shown here is derived from an EMBL/GenBank/DDBJ whole genome shotgun (WGS) entry which is preliminary data.</text>
</comment>
<keyword evidence="2" id="KW-1185">Reference proteome</keyword>
<organism evidence="1 2">
    <name type="scientific">Methylopila jiangsuensis</name>
    <dbReference type="NCBI Taxonomy" id="586230"/>
    <lineage>
        <taxon>Bacteria</taxon>
        <taxon>Pseudomonadati</taxon>
        <taxon>Pseudomonadota</taxon>
        <taxon>Alphaproteobacteria</taxon>
        <taxon>Hyphomicrobiales</taxon>
        <taxon>Methylopilaceae</taxon>
        <taxon>Methylopila</taxon>
    </lineage>
</organism>
<accession>A0A9W6JI66</accession>
<dbReference type="EMBL" id="BSFK01000016">
    <property type="protein sequence ID" value="GLK78091.1"/>
    <property type="molecule type" value="Genomic_DNA"/>
</dbReference>
<name>A0A9W6JI66_9HYPH</name>
<dbReference type="Proteomes" id="UP001143364">
    <property type="component" value="Unassembled WGS sequence"/>
</dbReference>
<proteinExistence type="predicted"/>
<gene>
    <name evidence="1" type="ORF">GCM10008171_33450</name>
</gene>
<dbReference type="AlphaFoldDB" id="A0A9W6JI66"/>
<sequence length="40" mass="4795">MGAALRRDLRERYGKWKSLRKRFSRWAKAGVWGRAFEALI</sequence>
<protein>
    <recommendedName>
        <fullName evidence="3">Transposase</fullName>
    </recommendedName>
</protein>
<evidence type="ECO:0000313" key="1">
    <source>
        <dbReference type="EMBL" id="GLK78091.1"/>
    </source>
</evidence>
<reference evidence="1" key="1">
    <citation type="journal article" date="2014" name="Int. J. Syst. Evol. Microbiol.">
        <title>Complete genome sequence of Corynebacterium casei LMG S-19264T (=DSM 44701T), isolated from a smear-ripened cheese.</title>
        <authorList>
            <consortium name="US DOE Joint Genome Institute (JGI-PGF)"/>
            <person name="Walter F."/>
            <person name="Albersmeier A."/>
            <person name="Kalinowski J."/>
            <person name="Ruckert C."/>
        </authorList>
    </citation>
    <scope>NUCLEOTIDE SEQUENCE</scope>
    <source>
        <strain evidence="1">VKM B-2555</strain>
    </source>
</reference>
<evidence type="ECO:0000313" key="2">
    <source>
        <dbReference type="Proteomes" id="UP001143364"/>
    </source>
</evidence>
<evidence type="ECO:0008006" key="3">
    <source>
        <dbReference type="Google" id="ProtNLM"/>
    </source>
</evidence>